<dbReference type="HOGENOM" id="CLU_083287_15_5_11"/>
<reference evidence="2" key="1">
    <citation type="submission" date="2014-05" db="EMBL/GenBank/DDBJ databases">
        <authorList>
            <person name="Horn Fabian"/>
        </authorList>
    </citation>
    <scope>NUCLEOTIDE SEQUENCE</scope>
</reference>
<dbReference type="EMBL" id="LK022848">
    <property type="protein sequence ID" value="CDR01314.1"/>
    <property type="molecule type" value="Genomic_DNA"/>
</dbReference>
<gene>
    <name evidence="2" type="ORF">SIRAN276</name>
</gene>
<dbReference type="GO" id="GO:0003700">
    <property type="term" value="F:DNA-binding transcription factor activity"/>
    <property type="evidence" value="ECO:0007669"/>
    <property type="project" value="InterPro"/>
</dbReference>
<dbReference type="SUPFAM" id="SSF46785">
    <property type="entry name" value="Winged helix' DNA-binding domain"/>
    <property type="match status" value="1"/>
</dbReference>
<dbReference type="GO" id="GO:0006950">
    <property type="term" value="P:response to stress"/>
    <property type="evidence" value="ECO:0007669"/>
    <property type="project" value="TreeGrafter"/>
</dbReference>
<protein>
    <submittedName>
        <fullName evidence="2">Transcriptional regulator, MarR family</fullName>
    </submittedName>
</protein>
<name>A0A060ZIF7_9ACTN</name>
<dbReference type="PANTHER" id="PTHR33164:SF43">
    <property type="entry name" value="HTH-TYPE TRANSCRIPTIONAL REPRESSOR YETL"/>
    <property type="match status" value="1"/>
</dbReference>
<evidence type="ECO:0000259" key="1">
    <source>
        <dbReference type="PROSITE" id="PS50995"/>
    </source>
</evidence>
<dbReference type="InterPro" id="IPR036388">
    <property type="entry name" value="WH-like_DNA-bd_sf"/>
</dbReference>
<dbReference type="AlphaFoldDB" id="A0A060ZIF7"/>
<dbReference type="PANTHER" id="PTHR33164">
    <property type="entry name" value="TRANSCRIPTIONAL REGULATOR, MARR FAMILY"/>
    <property type="match status" value="1"/>
</dbReference>
<dbReference type="PROSITE" id="PS50995">
    <property type="entry name" value="HTH_MARR_2"/>
    <property type="match status" value="1"/>
</dbReference>
<organism evidence="2">
    <name type="scientific">Streptomyces iranensis</name>
    <dbReference type="NCBI Taxonomy" id="576784"/>
    <lineage>
        <taxon>Bacteria</taxon>
        <taxon>Bacillati</taxon>
        <taxon>Actinomycetota</taxon>
        <taxon>Actinomycetes</taxon>
        <taxon>Kitasatosporales</taxon>
        <taxon>Streptomycetaceae</taxon>
        <taxon>Streptomyces</taxon>
        <taxon>Streptomyces violaceusniger group</taxon>
    </lineage>
</organism>
<dbReference type="SMART" id="SM00347">
    <property type="entry name" value="HTH_MARR"/>
    <property type="match status" value="1"/>
</dbReference>
<dbReference type="Pfam" id="PF12802">
    <property type="entry name" value="MarR_2"/>
    <property type="match status" value="1"/>
</dbReference>
<accession>A0A060ZIF7</accession>
<dbReference type="InterPro" id="IPR000835">
    <property type="entry name" value="HTH_MarR-typ"/>
</dbReference>
<proteinExistence type="predicted"/>
<dbReference type="Gene3D" id="1.10.10.10">
    <property type="entry name" value="Winged helix-like DNA-binding domain superfamily/Winged helix DNA-binding domain"/>
    <property type="match status" value="1"/>
</dbReference>
<dbReference type="InterPro" id="IPR039422">
    <property type="entry name" value="MarR/SlyA-like"/>
</dbReference>
<dbReference type="InterPro" id="IPR036390">
    <property type="entry name" value="WH_DNA-bd_sf"/>
</dbReference>
<sequence>MSPVPEARTPAHERRAPLDALTRAAYSLSAADARLRGRATRTPGALSLTHARALRVLAEEGPLPVKRLAERAETTGAAATQLVNGLVRAGHVTRERPDNDRRSVLVTLTPAGLRRHREREQVLGRALDEALQHLDDQALRAATEVLRRLAVIYDGL</sequence>
<evidence type="ECO:0000313" key="2">
    <source>
        <dbReference type="EMBL" id="CDR01314.1"/>
    </source>
</evidence>
<feature type="domain" description="HTH marR-type" evidence="1">
    <location>
        <begin position="14"/>
        <end position="151"/>
    </location>
</feature>